<dbReference type="Gene3D" id="3.10.180.10">
    <property type="entry name" value="2,3-Dihydroxybiphenyl 1,2-Dioxygenase, domain 1"/>
    <property type="match status" value="2"/>
</dbReference>
<dbReference type="GO" id="GO:0004462">
    <property type="term" value="F:lactoylglutathione lyase activity"/>
    <property type="evidence" value="ECO:0007669"/>
    <property type="project" value="InterPro"/>
</dbReference>
<dbReference type="SUPFAM" id="SSF54593">
    <property type="entry name" value="Glyoxalase/Bleomycin resistance protein/Dihydroxybiphenyl dioxygenase"/>
    <property type="match status" value="2"/>
</dbReference>
<evidence type="ECO:0000313" key="3">
    <source>
        <dbReference type="EMBL" id="CBJ30773.1"/>
    </source>
</evidence>
<reference evidence="3 4" key="1">
    <citation type="journal article" date="2010" name="Nature">
        <title>The Ectocarpus genome and the independent evolution of multicellularity in brown algae.</title>
        <authorList>
            <person name="Cock J.M."/>
            <person name="Sterck L."/>
            <person name="Rouze P."/>
            <person name="Scornet D."/>
            <person name="Allen A.E."/>
            <person name="Amoutzias G."/>
            <person name="Anthouard V."/>
            <person name="Artiguenave F."/>
            <person name="Aury J.M."/>
            <person name="Badger J.H."/>
            <person name="Beszteri B."/>
            <person name="Billiau K."/>
            <person name="Bonnet E."/>
            <person name="Bothwell J.H."/>
            <person name="Bowler C."/>
            <person name="Boyen C."/>
            <person name="Brownlee C."/>
            <person name="Carrano C.J."/>
            <person name="Charrier B."/>
            <person name="Cho G.Y."/>
            <person name="Coelho S.M."/>
            <person name="Collen J."/>
            <person name="Corre E."/>
            <person name="Da Silva C."/>
            <person name="Delage L."/>
            <person name="Delaroque N."/>
            <person name="Dittami S.M."/>
            <person name="Doulbeau S."/>
            <person name="Elias M."/>
            <person name="Farnham G."/>
            <person name="Gachon C.M."/>
            <person name="Gschloessl B."/>
            <person name="Heesch S."/>
            <person name="Jabbari K."/>
            <person name="Jubin C."/>
            <person name="Kawai H."/>
            <person name="Kimura K."/>
            <person name="Kloareg B."/>
            <person name="Kupper F.C."/>
            <person name="Lang D."/>
            <person name="Le Bail A."/>
            <person name="Leblanc C."/>
            <person name="Lerouge P."/>
            <person name="Lohr M."/>
            <person name="Lopez P.J."/>
            <person name="Martens C."/>
            <person name="Maumus F."/>
            <person name="Michel G."/>
            <person name="Miranda-Saavedra D."/>
            <person name="Morales J."/>
            <person name="Moreau H."/>
            <person name="Motomura T."/>
            <person name="Nagasato C."/>
            <person name="Napoli C.A."/>
            <person name="Nelson D.R."/>
            <person name="Nyvall-Collen P."/>
            <person name="Peters A.F."/>
            <person name="Pommier C."/>
            <person name="Potin P."/>
            <person name="Poulain J."/>
            <person name="Quesneville H."/>
            <person name="Read B."/>
            <person name="Rensing S.A."/>
            <person name="Ritter A."/>
            <person name="Rousvoal S."/>
            <person name="Samanta M."/>
            <person name="Samson G."/>
            <person name="Schroeder D.C."/>
            <person name="Segurens B."/>
            <person name="Strittmatter M."/>
            <person name="Tonon T."/>
            <person name="Tregear J.W."/>
            <person name="Valentin K."/>
            <person name="von Dassow P."/>
            <person name="Yamagishi T."/>
            <person name="Van de Peer Y."/>
            <person name="Wincker P."/>
        </authorList>
    </citation>
    <scope>NUCLEOTIDE SEQUENCE [LARGE SCALE GENOMIC DNA]</scope>
    <source>
        <strain evidence="4">Ec32 / CCAP1310/4</strain>
    </source>
</reference>
<keyword evidence="1" id="KW-0479">Metal-binding</keyword>
<dbReference type="EMBL" id="FN649739">
    <property type="protein sequence ID" value="CBJ30773.1"/>
    <property type="molecule type" value="Genomic_DNA"/>
</dbReference>
<feature type="domain" description="VOC" evidence="2">
    <location>
        <begin position="237"/>
        <end position="362"/>
    </location>
</feature>
<dbReference type="Pfam" id="PF00903">
    <property type="entry name" value="Glyoxalase"/>
    <property type="match status" value="2"/>
</dbReference>
<dbReference type="InterPro" id="IPR018146">
    <property type="entry name" value="Glyoxalase_1_CS"/>
</dbReference>
<dbReference type="GO" id="GO:0046872">
    <property type="term" value="F:metal ion binding"/>
    <property type="evidence" value="ECO:0007669"/>
    <property type="project" value="UniProtKB-KW"/>
</dbReference>
<dbReference type="InterPro" id="IPR004360">
    <property type="entry name" value="Glyas_Fos-R_dOase_dom"/>
</dbReference>
<dbReference type="PROSITE" id="PS00934">
    <property type="entry name" value="GLYOXALASE_I_1"/>
    <property type="match status" value="1"/>
</dbReference>
<dbReference type="AlphaFoldDB" id="D7FRI2"/>
<feature type="domain" description="VOC" evidence="2">
    <location>
        <begin position="92"/>
        <end position="231"/>
    </location>
</feature>
<evidence type="ECO:0000259" key="2">
    <source>
        <dbReference type="PROSITE" id="PS51819"/>
    </source>
</evidence>
<dbReference type="InterPro" id="IPR029068">
    <property type="entry name" value="Glyas_Bleomycin-R_OHBP_Dase"/>
</dbReference>
<organism evidence="3 4">
    <name type="scientific">Ectocarpus siliculosus</name>
    <name type="common">Brown alga</name>
    <name type="synonym">Conferva siliculosa</name>
    <dbReference type="NCBI Taxonomy" id="2880"/>
    <lineage>
        <taxon>Eukaryota</taxon>
        <taxon>Sar</taxon>
        <taxon>Stramenopiles</taxon>
        <taxon>Ochrophyta</taxon>
        <taxon>PX clade</taxon>
        <taxon>Phaeophyceae</taxon>
        <taxon>Ectocarpales</taxon>
        <taxon>Ectocarpaceae</taxon>
        <taxon>Ectocarpus</taxon>
    </lineage>
</organism>
<dbReference type="EMBL" id="FN648393">
    <property type="protein sequence ID" value="CBJ30773.1"/>
    <property type="molecule type" value="Genomic_DNA"/>
</dbReference>
<keyword evidence="4" id="KW-1185">Reference proteome</keyword>
<dbReference type="GO" id="GO:0019243">
    <property type="term" value="P:methylglyoxal catabolic process to D-lactate via S-lactoyl-glutathione"/>
    <property type="evidence" value="ECO:0007669"/>
    <property type="project" value="TreeGrafter"/>
</dbReference>
<accession>D7FRI2</accession>
<sequence length="374" mass="41017">MRTSLHLAALTAALCQQHGDGFAFSGGSFAAKRAGQRLSVESCSTTSTSQGRRRTIPGEVRMMSGSLEDEVEFKGSRLEMKPTPELGSSKNKMLHVVYRVGNMDRAIKFYQDVFGMELLRYRDVAEDKYSNAFLGYGTESKGEHFSIELTYNYGVESYNIGDGFNCMGLRLPDLEGIVARAKAGGGEIVSGPEEVKLGPCIIPDEPVGKHVLEQVAVIKDPDGYTFEVSESAYRRDPVSKVSLLTLDMEKSIDFYQDALGMTLLRRRSLLPQKTQQACWMGYGAEDDSTVLELVYEYNSEKIDRGDGYGQIAVSTPDVFDAAAAVEKTKYDVTRAPGPVPGIGTKITAVTDPDGFKTVLVDEVDIEKELEEESA</sequence>
<dbReference type="Proteomes" id="UP000002630">
    <property type="component" value="Linkage Group LG14"/>
</dbReference>
<gene>
    <name evidence="3" type="ORF">Esi_0215_0009</name>
</gene>
<dbReference type="OrthoDB" id="16820at2759"/>
<dbReference type="GO" id="GO:0005737">
    <property type="term" value="C:cytoplasm"/>
    <property type="evidence" value="ECO:0007669"/>
    <property type="project" value="TreeGrafter"/>
</dbReference>
<dbReference type="InterPro" id="IPR037523">
    <property type="entry name" value="VOC_core"/>
</dbReference>
<proteinExistence type="predicted"/>
<name>D7FRI2_ECTSI</name>
<dbReference type="eggNOG" id="KOG2943">
    <property type="taxonomic scope" value="Eukaryota"/>
</dbReference>
<dbReference type="PANTHER" id="PTHR46036:SF5">
    <property type="entry name" value="LACTOYLGLUTATHIONE LYASE"/>
    <property type="match status" value="1"/>
</dbReference>
<dbReference type="PROSITE" id="PS51819">
    <property type="entry name" value="VOC"/>
    <property type="match status" value="2"/>
</dbReference>
<dbReference type="InParanoid" id="D7FRI2"/>
<dbReference type="OMA" id="MGDAWGH"/>
<dbReference type="PANTHER" id="PTHR46036">
    <property type="entry name" value="LACTOYLGLUTATHIONE LYASE"/>
    <property type="match status" value="1"/>
</dbReference>
<dbReference type="UniPathway" id="UPA00619">
    <property type="reaction ID" value="UER00675"/>
</dbReference>
<dbReference type="STRING" id="2880.D7FRI2"/>
<evidence type="ECO:0000256" key="1">
    <source>
        <dbReference type="ARBA" id="ARBA00022723"/>
    </source>
</evidence>
<evidence type="ECO:0000313" key="4">
    <source>
        <dbReference type="Proteomes" id="UP000002630"/>
    </source>
</evidence>
<protein>
    <recommendedName>
        <fullName evidence="2">VOC domain-containing protein</fullName>
    </recommendedName>
</protein>